<keyword evidence="3" id="KW-1185">Reference proteome</keyword>
<dbReference type="AlphaFoldDB" id="A0AAW2F1F7"/>
<organism evidence="2 3">
    <name type="scientific">Cardiocondyla obscurior</name>
    <dbReference type="NCBI Taxonomy" id="286306"/>
    <lineage>
        <taxon>Eukaryota</taxon>
        <taxon>Metazoa</taxon>
        <taxon>Ecdysozoa</taxon>
        <taxon>Arthropoda</taxon>
        <taxon>Hexapoda</taxon>
        <taxon>Insecta</taxon>
        <taxon>Pterygota</taxon>
        <taxon>Neoptera</taxon>
        <taxon>Endopterygota</taxon>
        <taxon>Hymenoptera</taxon>
        <taxon>Apocrita</taxon>
        <taxon>Aculeata</taxon>
        <taxon>Formicoidea</taxon>
        <taxon>Formicidae</taxon>
        <taxon>Myrmicinae</taxon>
        <taxon>Cardiocondyla</taxon>
    </lineage>
</organism>
<gene>
    <name evidence="2" type="ORF">PUN28_014984</name>
</gene>
<feature type="compositionally biased region" description="Basic and acidic residues" evidence="1">
    <location>
        <begin position="78"/>
        <end position="89"/>
    </location>
</feature>
<evidence type="ECO:0000313" key="2">
    <source>
        <dbReference type="EMBL" id="KAL0108075.1"/>
    </source>
</evidence>
<protein>
    <submittedName>
        <fullName evidence="2">Uncharacterized protein</fullName>
    </submittedName>
</protein>
<proteinExistence type="predicted"/>
<dbReference type="Proteomes" id="UP001430953">
    <property type="component" value="Unassembled WGS sequence"/>
</dbReference>
<evidence type="ECO:0000256" key="1">
    <source>
        <dbReference type="SAM" id="MobiDB-lite"/>
    </source>
</evidence>
<comment type="caution">
    <text evidence="2">The sequence shown here is derived from an EMBL/GenBank/DDBJ whole genome shotgun (WGS) entry which is preliminary data.</text>
</comment>
<sequence>MLSSSPCRESRPLESAGFNGDWARNGLYVQRRPAIRLRGPRAVRGNEVACVINWDPESNRYAALSTYGRLPGRLVQRTPRDPRRGRAEEGIPTSTAAMNMYITCNECQMPGRLAFKSGS</sequence>
<feature type="region of interest" description="Disordered" evidence="1">
    <location>
        <begin position="73"/>
        <end position="92"/>
    </location>
</feature>
<evidence type="ECO:0000313" key="3">
    <source>
        <dbReference type="Proteomes" id="UP001430953"/>
    </source>
</evidence>
<dbReference type="EMBL" id="JADYXP020000016">
    <property type="protein sequence ID" value="KAL0108075.1"/>
    <property type="molecule type" value="Genomic_DNA"/>
</dbReference>
<name>A0AAW2F1F7_9HYME</name>
<reference evidence="2 3" key="1">
    <citation type="submission" date="2023-03" db="EMBL/GenBank/DDBJ databases">
        <title>High recombination rates correlate with genetic variation in Cardiocondyla obscurior ants.</title>
        <authorList>
            <person name="Errbii M."/>
        </authorList>
    </citation>
    <scope>NUCLEOTIDE SEQUENCE [LARGE SCALE GENOMIC DNA]</scope>
    <source>
        <strain evidence="2">Alpha-2009</strain>
        <tissue evidence="2">Whole body</tissue>
    </source>
</reference>
<accession>A0AAW2F1F7</accession>